<gene>
    <name evidence="1" type="ORF">HUE87_07670</name>
</gene>
<protein>
    <recommendedName>
        <fullName evidence="3">HPt domain-containing protein</fullName>
    </recommendedName>
</protein>
<evidence type="ECO:0008006" key="3">
    <source>
        <dbReference type="Google" id="ProtNLM"/>
    </source>
</evidence>
<dbReference type="KEGG" id="smas:HUE87_07670"/>
<organism evidence="1 2">
    <name type="scientific">Candidatus Sulfurimonas marisnigri</name>
    <dbReference type="NCBI Taxonomy" id="2740405"/>
    <lineage>
        <taxon>Bacteria</taxon>
        <taxon>Pseudomonadati</taxon>
        <taxon>Campylobacterota</taxon>
        <taxon>Epsilonproteobacteria</taxon>
        <taxon>Campylobacterales</taxon>
        <taxon>Sulfurimonadaceae</taxon>
        <taxon>Sulfurimonas</taxon>
    </lineage>
</organism>
<dbReference type="Proteomes" id="UP000593836">
    <property type="component" value="Chromosome"/>
</dbReference>
<evidence type="ECO:0000313" key="1">
    <source>
        <dbReference type="EMBL" id="QOY53778.1"/>
    </source>
</evidence>
<evidence type="ECO:0000313" key="2">
    <source>
        <dbReference type="Proteomes" id="UP000593836"/>
    </source>
</evidence>
<dbReference type="EMBL" id="CP054493">
    <property type="protein sequence ID" value="QOY53778.1"/>
    <property type="molecule type" value="Genomic_DNA"/>
</dbReference>
<proteinExistence type="predicted"/>
<sequence length="163" mass="19106">MEKRLNQNIELRRSIQKLISDGSLFLEKYFKEFDISNYNYSVNEAVIELGLDEETVDILIEDYILQILKSKITFYKYIQELKKDGFENKTLDYTNLRNLAHKNFGVARNLRIKDSAKILEDLMVKDDLDYLRTCVKALEITAVKLNPLCAYEALKLIEVKNTL</sequence>
<keyword evidence="2" id="KW-1185">Reference proteome</keyword>
<reference evidence="1 2" key="1">
    <citation type="submission" date="2020-05" db="EMBL/GenBank/DDBJ databases">
        <title>Sulfurimonas marisnigri, sp. nov., and Sulfurimonas baltica, sp. nov., manganese oxide reducing chemolithoautotrophs of the class Epsilonproteobacteria isolated from the pelagic redoxclines of the Black and Baltic Seas and emended description of the genus Sulfurimonas.</title>
        <authorList>
            <person name="Henkel J.V."/>
            <person name="Laudan C."/>
            <person name="Werner J."/>
            <person name="Neu T."/>
            <person name="Plewe S."/>
            <person name="Sproer C."/>
            <person name="Bunk B."/>
            <person name="Schulz-Vogt H.N."/>
        </authorList>
    </citation>
    <scope>NUCLEOTIDE SEQUENCE [LARGE SCALE GENOMIC DNA]</scope>
    <source>
        <strain evidence="1 2">SoZ1</strain>
    </source>
</reference>
<dbReference type="AlphaFoldDB" id="A0A7S7LZK3"/>
<name>A0A7S7LZK3_9BACT</name>
<dbReference type="RefSeq" id="WP_194365613.1">
    <property type="nucleotide sequence ID" value="NZ_CP054493.1"/>
</dbReference>
<accession>A0A7S7LZK3</accession>